<dbReference type="AlphaFoldDB" id="A0A4P9W1C9"/>
<evidence type="ECO:0000256" key="5">
    <source>
        <dbReference type="SAM" id="MobiDB-lite"/>
    </source>
</evidence>
<sequence length="230" mass="26413">MGAPKSLTAKEEKDKKPSLLPRQNGDTLWERLTEFYLIPEGYVLGTWDRFMVAASLCNAVLLTYMAAFQYHSAIAWAGTYLLDIIFFCDIYIKFHIAFLQDGFWVVFPKQMALHYLHSHEFIFDLVTNLPTDLIAITWAGQSASQGQTYLAIVRLWKCFRTGRVLIYFRRQEQKLHASFLIQVTKFITFLSILTHCIACIWFAISCSGEIEWPEDASTIDLSQGQCRADG</sequence>
<dbReference type="Gene3D" id="1.10.287.70">
    <property type="match status" value="1"/>
</dbReference>
<dbReference type="PANTHER" id="PTHR45638">
    <property type="entry name" value="CYCLIC NUCLEOTIDE-GATED CATION CHANNEL SUBUNIT A"/>
    <property type="match status" value="1"/>
</dbReference>
<evidence type="ECO:0000256" key="2">
    <source>
        <dbReference type="ARBA" id="ARBA00022692"/>
    </source>
</evidence>
<dbReference type="EMBL" id="KZ998627">
    <property type="protein sequence ID" value="RKO85914.1"/>
    <property type="molecule type" value="Genomic_DNA"/>
</dbReference>
<organism evidence="7 8">
    <name type="scientific">Blyttiomyces helicus</name>
    <dbReference type="NCBI Taxonomy" id="388810"/>
    <lineage>
        <taxon>Eukaryota</taxon>
        <taxon>Fungi</taxon>
        <taxon>Fungi incertae sedis</taxon>
        <taxon>Chytridiomycota</taxon>
        <taxon>Chytridiomycota incertae sedis</taxon>
        <taxon>Chytridiomycetes</taxon>
        <taxon>Chytridiomycetes incertae sedis</taxon>
        <taxon>Blyttiomyces</taxon>
    </lineage>
</organism>
<keyword evidence="3" id="KW-1133">Transmembrane helix</keyword>
<dbReference type="InterPro" id="IPR050866">
    <property type="entry name" value="CNG_cation_channel"/>
</dbReference>
<dbReference type="Pfam" id="PF00520">
    <property type="entry name" value="Ion_trans"/>
    <property type="match status" value="1"/>
</dbReference>
<evidence type="ECO:0000313" key="8">
    <source>
        <dbReference type="Proteomes" id="UP000269721"/>
    </source>
</evidence>
<dbReference type="GO" id="GO:0016020">
    <property type="term" value="C:membrane"/>
    <property type="evidence" value="ECO:0007669"/>
    <property type="project" value="UniProtKB-SubCell"/>
</dbReference>
<name>A0A4P9W1C9_9FUNG</name>
<feature type="non-terminal residue" evidence="7">
    <location>
        <position position="230"/>
    </location>
</feature>
<dbReference type="GO" id="GO:0005249">
    <property type="term" value="F:voltage-gated potassium channel activity"/>
    <property type="evidence" value="ECO:0007669"/>
    <property type="project" value="TreeGrafter"/>
</dbReference>
<feature type="compositionally biased region" description="Basic and acidic residues" evidence="5">
    <location>
        <begin position="8"/>
        <end position="17"/>
    </location>
</feature>
<dbReference type="SUPFAM" id="SSF81324">
    <property type="entry name" value="Voltage-gated potassium channels"/>
    <property type="match status" value="1"/>
</dbReference>
<keyword evidence="8" id="KW-1185">Reference proteome</keyword>
<gene>
    <name evidence="7" type="ORF">BDK51DRAFT_31732</name>
</gene>
<comment type="subcellular location">
    <subcellularLocation>
        <location evidence="1">Membrane</location>
        <topology evidence="1">Multi-pass membrane protein</topology>
    </subcellularLocation>
</comment>
<protein>
    <recommendedName>
        <fullName evidence="6">Ion transport domain-containing protein</fullName>
    </recommendedName>
</protein>
<reference evidence="8" key="1">
    <citation type="journal article" date="2018" name="Nat. Microbiol.">
        <title>Leveraging single-cell genomics to expand the fungal tree of life.</title>
        <authorList>
            <person name="Ahrendt S.R."/>
            <person name="Quandt C.A."/>
            <person name="Ciobanu D."/>
            <person name="Clum A."/>
            <person name="Salamov A."/>
            <person name="Andreopoulos B."/>
            <person name="Cheng J.F."/>
            <person name="Woyke T."/>
            <person name="Pelin A."/>
            <person name="Henrissat B."/>
            <person name="Reynolds N.K."/>
            <person name="Benny G.L."/>
            <person name="Smith M.E."/>
            <person name="James T.Y."/>
            <person name="Grigoriev I.V."/>
        </authorList>
    </citation>
    <scope>NUCLEOTIDE SEQUENCE [LARGE SCALE GENOMIC DNA]</scope>
</reference>
<dbReference type="GO" id="GO:0005221">
    <property type="term" value="F:intracellularly cyclic nucleotide-activated monoatomic cation channel activity"/>
    <property type="evidence" value="ECO:0007669"/>
    <property type="project" value="InterPro"/>
</dbReference>
<evidence type="ECO:0000313" key="7">
    <source>
        <dbReference type="EMBL" id="RKO85914.1"/>
    </source>
</evidence>
<evidence type="ECO:0000256" key="1">
    <source>
        <dbReference type="ARBA" id="ARBA00004141"/>
    </source>
</evidence>
<dbReference type="PANTHER" id="PTHR45638:SF19">
    <property type="entry name" value="CYCLIC NUCLEOTIDE-BINDING DOMAIN-CONTAINING PROTEIN"/>
    <property type="match status" value="1"/>
</dbReference>
<dbReference type="OrthoDB" id="415460at2759"/>
<proteinExistence type="predicted"/>
<dbReference type="GO" id="GO:0044877">
    <property type="term" value="F:protein-containing complex binding"/>
    <property type="evidence" value="ECO:0007669"/>
    <property type="project" value="TreeGrafter"/>
</dbReference>
<evidence type="ECO:0000256" key="4">
    <source>
        <dbReference type="ARBA" id="ARBA00023136"/>
    </source>
</evidence>
<accession>A0A4P9W1C9</accession>
<feature type="region of interest" description="Disordered" evidence="5">
    <location>
        <begin position="1"/>
        <end position="22"/>
    </location>
</feature>
<evidence type="ECO:0000259" key="6">
    <source>
        <dbReference type="Pfam" id="PF00520"/>
    </source>
</evidence>
<dbReference type="Proteomes" id="UP000269721">
    <property type="component" value="Unassembled WGS sequence"/>
</dbReference>
<evidence type="ECO:0000256" key="3">
    <source>
        <dbReference type="ARBA" id="ARBA00022989"/>
    </source>
</evidence>
<keyword evidence="4" id="KW-0472">Membrane</keyword>
<keyword evidence="2" id="KW-0812">Transmembrane</keyword>
<feature type="domain" description="Ion transport" evidence="6">
    <location>
        <begin position="47"/>
        <end position="206"/>
    </location>
</feature>
<dbReference type="InterPro" id="IPR005821">
    <property type="entry name" value="Ion_trans_dom"/>
</dbReference>